<dbReference type="EMBL" id="CP119075">
    <property type="protein sequence ID" value="WED65779.1"/>
    <property type="molecule type" value="Genomic_DNA"/>
</dbReference>
<feature type="transmembrane region" description="Helical" evidence="1">
    <location>
        <begin position="12"/>
        <end position="31"/>
    </location>
</feature>
<evidence type="ECO:0008006" key="4">
    <source>
        <dbReference type="Google" id="ProtNLM"/>
    </source>
</evidence>
<protein>
    <recommendedName>
        <fullName evidence="4">Glycosyltransferase RgtA/B/C/D-like domain-containing protein</fullName>
    </recommendedName>
</protein>
<proteinExistence type="predicted"/>
<dbReference type="RefSeq" id="WP_330930309.1">
    <property type="nucleotide sequence ID" value="NZ_CP119075.1"/>
</dbReference>
<feature type="transmembrane region" description="Helical" evidence="1">
    <location>
        <begin position="94"/>
        <end position="114"/>
    </location>
</feature>
<feature type="transmembrane region" description="Helical" evidence="1">
    <location>
        <begin position="69"/>
        <end position="88"/>
    </location>
</feature>
<dbReference type="KEGG" id="slom:PXH66_02825"/>
<dbReference type="Proteomes" id="UP001218638">
    <property type="component" value="Chromosome"/>
</dbReference>
<organism evidence="2 3">
    <name type="scientific">Synoicihabitans lomoniglobus</name>
    <dbReference type="NCBI Taxonomy" id="2909285"/>
    <lineage>
        <taxon>Bacteria</taxon>
        <taxon>Pseudomonadati</taxon>
        <taxon>Verrucomicrobiota</taxon>
        <taxon>Opitutia</taxon>
        <taxon>Opitutales</taxon>
        <taxon>Opitutaceae</taxon>
        <taxon>Synoicihabitans</taxon>
    </lineage>
</organism>
<feature type="transmembrane region" description="Helical" evidence="1">
    <location>
        <begin position="217"/>
        <end position="236"/>
    </location>
</feature>
<keyword evidence="1" id="KW-0812">Transmembrane</keyword>
<keyword evidence="1" id="KW-0472">Membrane</keyword>
<evidence type="ECO:0000313" key="3">
    <source>
        <dbReference type="Proteomes" id="UP001218638"/>
    </source>
</evidence>
<sequence length="494" mass="53869">MRLPLLVSRLLQNYPLLGLVVCAVAAMGFNFPRLTGGQFNWIESHHIAAALLEGRGFSDPFNGQTGPTAWVPPVFVWIAAAIFAVAGIKTPLAAAVLLGLTVIGHAAVHAVLVACIDPAARRMRRLVSCLYLSAVVLMPNGPFQLASENWLQVLLPVTLVWAALAHRRNPDRKAGLTLAALAIVGPLAHAGFAVALALTLLGMFFFDLRERRSWAIALRPVMAALLTVLTIGAWTVRNTMALDRVIPLKSNFWFEMHLANVASANGLPRTEEVLREMPFFNTAQFNRYATLGEVAYVDSFREPTIAALEADPGAFRRKVMRRAMNAFVYLDSSSGSEITALTFTAMDQRRIAATGMLQPVDGSRFSYWHRIDLPPTEAWATLNALHLDDFEGVWSDWSARHLKHMEAHYSALALALGFAFAGLPTLAWFGLLLAGRGKLPPIAGWATLGIVGLLLPYVLINHSARHQGPLLGLQVIIVAACINAWCDRWGAASH</sequence>
<dbReference type="AlphaFoldDB" id="A0AAF0CPR0"/>
<keyword evidence="3" id="KW-1185">Reference proteome</keyword>
<reference evidence="2" key="1">
    <citation type="submission" date="2023-03" db="EMBL/GenBank/DDBJ databases">
        <title>Lomoglobus Profundus gen. nov., sp. nov., a novel member of the phylum Verrucomicrobia, isolated from deep-marine sediment of South China Sea.</title>
        <authorList>
            <person name="Ahmad T."/>
            <person name="Ishaq S.E."/>
            <person name="Wang F."/>
        </authorList>
    </citation>
    <scope>NUCLEOTIDE SEQUENCE</scope>
    <source>
        <strain evidence="2">LMO-M01</strain>
    </source>
</reference>
<keyword evidence="1" id="KW-1133">Transmembrane helix</keyword>
<evidence type="ECO:0000313" key="2">
    <source>
        <dbReference type="EMBL" id="WED65779.1"/>
    </source>
</evidence>
<feature type="transmembrane region" description="Helical" evidence="1">
    <location>
        <begin position="178"/>
        <end position="205"/>
    </location>
</feature>
<feature type="transmembrane region" description="Helical" evidence="1">
    <location>
        <begin position="442"/>
        <end position="460"/>
    </location>
</feature>
<accession>A0AAF0CPR0</accession>
<gene>
    <name evidence="2" type="ORF">PXH66_02825</name>
</gene>
<evidence type="ECO:0000256" key="1">
    <source>
        <dbReference type="SAM" id="Phobius"/>
    </source>
</evidence>
<name>A0AAF0CPR0_9BACT</name>
<feature type="transmembrane region" description="Helical" evidence="1">
    <location>
        <begin position="409"/>
        <end position="430"/>
    </location>
</feature>